<feature type="transmembrane region" description="Helical" evidence="6">
    <location>
        <begin position="245"/>
        <end position="263"/>
    </location>
</feature>
<dbReference type="PANTHER" id="PTHR32322">
    <property type="entry name" value="INNER MEMBRANE TRANSPORTER"/>
    <property type="match status" value="1"/>
</dbReference>
<dbReference type="InterPro" id="IPR050638">
    <property type="entry name" value="AA-Vitamin_Transporters"/>
</dbReference>
<keyword evidence="3 6" id="KW-0812">Transmembrane</keyword>
<evidence type="ECO:0000256" key="1">
    <source>
        <dbReference type="ARBA" id="ARBA00004141"/>
    </source>
</evidence>
<organism evidence="8 9">
    <name type="scientific">Aliisedimentitalea scapharcae</name>
    <dbReference type="NCBI Taxonomy" id="1524259"/>
    <lineage>
        <taxon>Bacteria</taxon>
        <taxon>Pseudomonadati</taxon>
        <taxon>Pseudomonadota</taxon>
        <taxon>Alphaproteobacteria</taxon>
        <taxon>Rhodobacterales</taxon>
        <taxon>Roseobacteraceae</taxon>
        <taxon>Aliisedimentitalea</taxon>
    </lineage>
</organism>
<dbReference type="SUPFAM" id="SSF103481">
    <property type="entry name" value="Multidrug resistance efflux transporter EmrE"/>
    <property type="match status" value="2"/>
</dbReference>
<dbReference type="EMBL" id="CP123587">
    <property type="protein sequence ID" value="WZK91511.1"/>
    <property type="molecule type" value="Genomic_DNA"/>
</dbReference>
<evidence type="ECO:0000256" key="2">
    <source>
        <dbReference type="ARBA" id="ARBA00007362"/>
    </source>
</evidence>
<dbReference type="PANTHER" id="PTHR32322:SF2">
    <property type="entry name" value="EAMA DOMAIN-CONTAINING PROTEIN"/>
    <property type="match status" value="1"/>
</dbReference>
<feature type="transmembrane region" description="Helical" evidence="6">
    <location>
        <begin position="158"/>
        <end position="176"/>
    </location>
</feature>
<feature type="domain" description="EamA" evidence="7">
    <location>
        <begin position="128"/>
        <end position="259"/>
    </location>
</feature>
<feature type="transmembrane region" description="Helical" evidence="6">
    <location>
        <begin position="102"/>
        <end position="122"/>
    </location>
</feature>
<accession>A0ABZ2XZI1</accession>
<geneLocation type="plasmid" evidence="8 9">
    <name>unnamed3</name>
</geneLocation>
<evidence type="ECO:0000259" key="7">
    <source>
        <dbReference type="Pfam" id="PF00892"/>
    </source>
</evidence>
<feature type="transmembrane region" description="Helical" evidence="6">
    <location>
        <begin position="74"/>
        <end position="93"/>
    </location>
</feature>
<proteinExistence type="inferred from homology"/>
<feature type="transmembrane region" description="Helical" evidence="6">
    <location>
        <begin position="128"/>
        <end position="146"/>
    </location>
</feature>
<comment type="similarity">
    <text evidence="2">Belongs to the EamA transporter family.</text>
</comment>
<comment type="subcellular location">
    <subcellularLocation>
        <location evidence="1">Membrane</location>
        <topology evidence="1">Multi-pass membrane protein</topology>
    </subcellularLocation>
</comment>
<dbReference type="Pfam" id="PF00892">
    <property type="entry name" value="EamA"/>
    <property type="match status" value="2"/>
</dbReference>
<evidence type="ECO:0000256" key="6">
    <source>
        <dbReference type="SAM" id="Phobius"/>
    </source>
</evidence>
<feature type="transmembrane region" description="Helical" evidence="6">
    <location>
        <begin position="44"/>
        <end position="68"/>
    </location>
</feature>
<evidence type="ECO:0000256" key="5">
    <source>
        <dbReference type="ARBA" id="ARBA00023136"/>
    </source>
</evidence>
<sequence>MKMALHHVTPFWMVALRYCLSLPVIAVFVVVARQRLPTFERRDLRVILGVALLQFVGQMGLVTLALQWVPASTASILIYTTPVWLVLIDRIFFRQQVSPRRLWPTLASATGCVLVLLGAGRVGDVGPLFLILLAALFWSSSMKLIATHNWMGDVRDALFWQFLVAGAISVPIAFLMEGGMNFHSFSLAGLGLLVFVGPVATGLGFGLMVAVGRTLPVSQIALFSTLSPVIGFVSSALLLGDPLNLMIVVGAGTLLLALVWGALSSKSSA</sequence>
<reference evidence="8 9" key="1">
    <citation type="submission" date="2023-04" db="EMBL/GenBank/DDBJ databases">
        <title>Complete genome sequence of Alisedimentitalea scapharcae.</title>
        <authorList>
            <person name="Rong J.-C."/>
            <person name="Yi M.-L."/>
            <person name="Zhao Q."/>
        </authorList>
    </citation>
    <scope>NUCLEOTIDE SEQUENCE [LARGE SCALE GENOMIC DNA]</scope>
    <source>
        <strain evidence="8 9">KCTC 42119</strain>
        <plasmid evidence="8 9">unnamed3</plasmid>
    </source>
</reference>
<gene>
    <name evidence="8" type="ORF">QEZ52_23065</name>
</gene>
<keyword evidence="9" id="KW-1185">Reference proteome</keyword>
<keyword evidence="8" id="KW-0614">Plasmid</keyword>
<evidence type="ECO:0000256" key="3">
    <source>
        <dbReference type="ARBA" id="ARBA00022692"/>
    </source>
</evidence>
<feature type="domain" description="EamA" evidence="7">
    <location>
        <begin position="1"/>
        <end position="116"/>
    </location>
</feature>
<evidence type="ECO:0000256" key="4">
    <source>
        <dbReference type="ARBA" id="ARBA00022989"/>
    </source>
</evidence>
<dbReference type="Proteomes" id="UP001623232">
    <property type="component" value="Plasmid unnamed3"/>
</dbReference>
<evidence type="ECO:0000313" key="8">
    <source>
        <dbReference type="EMBL" id="WZK91511.1"/>
    </source>
</evidence>
<protein>
    <submittedName>
        <fullName evidence="8">DMT family transporter</fullName>
    </submittedName>
</protein>
<dbReference type="InterPro" id="IPR000620">
    <property type="entry name" value="EamA_dom"/>
</dbReference>
<dbReference type="RefSeq" id="WP_343211414.1">
    <property type="nucleotide sequence ID" value="NZ_CP123587.1"/>
</dbReference>
<keyword evidence="4 6" id="KW-1133">Transmembrane helix</keyword>
<feature type="transmembrane region" description="Helical" evidence="6">
    <location>
        <begin position="12"/>
        <end position="32"/>
    </location>
</feature>
<dbReference type="InterPro" id="IPR037185">
    <property type="entry name" value="EmrE-like"/>
</dbReference>
<name>A0ABZ2XZI1_9RHOB</name>
<evidence type="ECO:0000313" key="9">
    <source>
        <dbReference type="Proteomes" id="UP001623232"/>
    </source>
</evidence>
<keyword evidence="5 6" id="KW-0472">Membrane</keyword>
<feature type="transmembrane region" description="Helical" evidence="6">
    <location>
        <begin position="220"/>
        <end position="239"/>
    </location>
</feature>
<feature type="transmembrane region" description="Helical" evidence="6">
    <location>
        <begin position="182"/>
        <end position="208"/>
    </location>
</feature>